<keyword evidence="5" id="KW-0999">Mitochondrion inner membrane</keyword>
<reference evidence="11 12" key="1">
    <citation type="submission" date="2022-05" db="EMBL/GenBank/DDBJ databases">
        <authorList>
            <consortium name="Genoscope - CEA"/>
            <person name="William W."/>
        </authorList>
    </citation>
    <scope>NUCLEOTIDE SEQUENCE [LARGE SCALE GENOMIC DNA]</scope>
</reference>
<evidence type="ECO:0000256" key="4">
    <source>
        <dbReference type="ARBA" id="ARBA00022692"/>
    </source>
</evidence>
<feature type="domain" description="Ion transport" evidence="10">
    <location>
        <begin position="128"/>
        <end position="326"/>
    </location>
</feature>
<evidence type="ECO:0000313" key="12">
    <source>
        <dbReference type="Proteomes" id="UP001159427"/>
    </source>
</evidence>
<sequence>MAAQFLKFGVPMITLIVGGSFALKEFTEIKIKRRDEKGHALNKEEALEVLPHKKKQASLEEEYEAITKKLDIDNWENKRGPRPDREGHGSFGGKHTIMKRGQTHQHIPKTLENAGEFRMFIYELTESKIFSVSILFVILLNTVILVIQTDEAFSVKAGWYLSALDNVFLAIYFMEIVLKLYALRSYFFKTGWNIMDLLIVLFTMVDFLLPLIVQNVGSFDVAAIFRLLRMFRAIRALRALRVLRTIRFLKNLQVIMTTILKSFRALSTIVMLQGLFLYMFAVIGRGLFYEVAPTRFGTLGKAFFTLFQLITLDDWFYMYSDVVAKSPADRLQNVKHFCVISSCFSLYPPIENLHLSPFPLPPRVPLWPPTFPKSHLLDHAASAYSFSDDYDDFEEDEDEEQEIRIVKRVEDYYPEDKFSGRERALINDYFTLLASLEYNMQEIQKVQKLANDLVDITVTVR</sequence>
<dbReference type="Gene3D" id="1.10.287.70">
    <property type="match status" value="1"/>
</dbReference>
<evidence type="ECO:0000256" key="3">
    <source>
        <dbReference type="ARBA" id="ARBA00008370"/>
    </source>
</evidence>
<dbReference type="EMBL" id="CALNXI010003207">
    <property type="protein sequence ID" value="CAH3192517.1"/>
    <property type="molecule type" value="Genomic_DNA"/>
</dbReference>
<evidence type="ECO:0000313" key="11">
    <source>
        <dbReference type="EMBL" id="CAH3192517.1"/>
    </source>
</evidence>
<feature type="transmembrane region" description="Helical" evidence="9">
    <location>
        <begin position="194"/>
        <end position="213"/>
    </location>
</feature>
<evidence type="ECO:0000256" key="7">
    <source>
        <dbReference type="ARBA" id="ARBA00023128"/>
    </source>
</evidence>
<protein>
    <recommendedName>
        <fullName evidence="10">Ion transport domain-containing protein</fullName>
    </recommendedName>
</protein>
<evidence type="ECO:0000256" key="9">
    <source>
        <dbReference type="SAM" id="Phobius"/>
    </source>
</evidence>
<dbReference type="InterPro" id="IPR005821">
    <property type="entry name" value="Ion_trans_dom"/>
</dbReference>
<dbReference type="Proteomes" id="UP001159427">
    <property type="component" value="Unassembled WGS sequence"/>
</dbReference>
<dbReference type="Gene3D" id="1.20.120.350">
    <property type="entry name" value="Voltage-gated potassium channels. Chain C"/>
    <property type="match status" value="1"/>
</dbReference>
<comment type="similarity">
    <text evidence="3">Belongs to the COX16 family.</text>
</comment>
<dbReference type="PRINTS" id="PR00169">
    <property type="entry name" value="KCHANNEL"/>
</dbReference>
<keyword evidence="7" id="KW-0496">Mitochondrion</keyword>
<dbReference type="PANTHER" id="PTHR47193:SF1">
    <property type="entry name" value="CATION CHANNEL SPERM-ASSOCIATED PROTEIN 1"/>
    <property type="match status" value="1"/>
</dbReference>
<evidence type="ECO:0000256" key="6">
    <source>
        <dbReference type="ARBA" id="ARBA00022989"/>
    </source>
</evidence>
<gene>
    <name evidence="11" type="ORF">PEVE_00024068</name>
</gene>
<name>A0ABN8SPR6_9CNID</name>
<evidence type="ECO:0000256" key="2">
    <source>
        <dbReference type="ARBA" id="ARBA00004434"/>
    </source>
</evidence>
<comment type="caution">
    <text evidence="11">The sequence shown here is derived from an EMBL/GenBank/DDBJ whole genome shotgun (WGS) entry which is preliminary data.</text>
</comment>
<evidence type="ECO:0000259" key="10">
    <source>
        <dbReference type="Pfam" id="PF00520"/>
    </source>
</evidence>
<dbReference type="SUPFAM" id="SSF81324">
    <property type="entry name" value="Voltage-gated potassium channels"/>
    <property type="match status" value="1"/>
</dbReference>
<evidence type="ECO:0000256" key="5">
    <source>
        <dbReference type="ARBA" id="ARBA00022792"/>
    </source>
</evidence>
<dbReference type="InterPro" id="IPR027359">
    <property type="entry name" value="Volt_channel_dom_sf"/>
</dbReference>
<dbReference type="PANTHER" id="PTHR47193">
    <property type="entry name" value="CATION CHANNEL SPERM-ASSOCIATED PROTEIN 1"/>
    <property type="match status" value="1"/>
</dbReference>
<evidence type="ECO:0000256" key="1">
    <source>
        <dbReference type="ARBA" id="ARBA00004141"/>
    </source>
</evidence>
<organism evidence="11 12">
    <name type="scientific">Porites evermanni</name>
    <dbReference type="NCBI Taxonomy" id="104178"/>
    <lineage>
        <taxon>Eukaryota</taxon>
        <taxon>Metazoa</taxon>
        <taxon>Cnidaria</taxon>
        <taxon>Anthozoa</taxon>
        <taxon>Hexacorallia</taxon>
        <taxon>Scleractinia</taxon>
        <taxon>Fungiina</taxon>
        <taxon>Poritidae</taxon>
        <taxon>Porites</taxon>
    </lineage>
</organism>
<feature type="transmembrane region" description="Helical" evidence="9">
    <location>
        <begin position="129"/>
        <end position="147"/>
    </location>
</feature>
<dbReference type="InterPro" id="IPR028746">
    <property type="entry name" value="CatSper1"/>
</dbReference>
<feature type="transmembrane region" description="Helical" evidence="9">
    <location>
        <begin position="159"/>
        <end position="182"/>
    </location>
</feature>
<dbReference type="Pfam" id="PF00520">
    <property type="entry name" value="Ion_trans"/>
    <property type="match status" value="1"/>
</dbReference>
<keyword evidence="12" id="KW-1185">Reference proteome</keyword>
<proteinExistence type="inferred from homology"/>
<comment type="subcellular location">
    <subcellularLocation>
        <location evidence="1">Membrane</location>
        <topology evidence="1">Multi-pass membrane protein</topology>
    </subcellularLocation>
    <subcellularLocation>
        <location evidence="2">Mitochondrion inner membrane</location>
        <topology evidence="2">Single-pass membrane protein</topology>
    </subcellularLocation>
</comment>
<feature type="transmembrane region" description="Helical" evidence="9">
    <location>
        <begin position="265"/>
        <end position="288"/>
    </location>
</feature>
<keyword evidence="8 9" id="KW-0472">Membrane</keyword>
<accession>A0ABN8SPR6</accession>
<keyword evidence="6 9" id="KW-1133">Transmembrane helix</keyword>
<evidence type="ECO:0000256" key="8">
    <source>
        <dbReference type="ARBA" id="ARBA00023136"/>
    </source>
</evidence>
<dbReference type="InterPro" id="IPR020164">
    <property type="entry name" value="Cyt_c_Oxase_assmbl_COX16"/>
</dbReference>
<dbReference type="Pfam" id="PF14138">
    <property type="entry name" value="COX16"/>
    <property type="match status" value="1"/>
</dbReference>
<keyword evidence="4 9" id="KW-0812">Transmembrane</keyword>